<keyword evidence="2" id="KW-1185">Reference proteome</keyword>
<protein>
    <submittedName>
        <fullName evidence="1">Uncharacterized protein</fullName>
    </submittedName>
</protein>
<dbReference type="EMBL" id="JAMDLW010000015">
    <property type="protein sequence ID" value="MCY9520448.1"/>
    <property type="molecule type" value="Genomic_DNA"/>
</dbReference>
<sequence>MKIWRRHIARGLAARIAKSRGVLEEEWIMRDQYDGLLFIGRLHRSRRLP</sequence>
<proteinExistence type="predicted"/>
<name>A0ABT4DSW1_9BACL</name>
<reference evidence="1 2" key="1">
    <citation type="submission" date="2022-05" db="EMBL/GenBank/DDBJ databases">
        <title>Genome Sequencing of Bee-Associated Microbes.</title>
        <authorList>
            <person name="Dunlap C."/>
        </authorList>
    </citation>
    <scope>NUCLEOTIDE SEQUENCE [LARGE SCALE GENOMIC DNA]</scope>
    <source>
        <strain evidence="1 2">NRRL NRS-1438</strain>
    </source>
</reference>
<comment type="caution">
    <text evidence="1">The sequence shown here is derived from an EMBL/GenBank/DDBJ whole genome shotgun (WGS) entry which is preliminary data.</text>
</comment>
<accession>A0ABT4DSW1</accession>
<evidence type="ECO:0000313" key="2">
    <source>
        <dbReference type="Proteomes" id="UP001207626"/>
    </source>
</evidence>
<evidence type="ECO:0000313" key="1">
    <source>
        <dbReference type="EMBL" id="MCY9520448.1"/>
    </source>
</evidence>
<organism evidence="1 2">
    <name type="scientific">Paenibacillus apiarius</name>
    <dbReference type="NCBI Taxonomy" id="46240"/>
    <lineage>
        <taxon>Bacteria</taxon>
        <taxon>Bacillati</taxon>
        <taxon>Bacillota</taxon>
        <taxon>Bacilli</taxon>
        <taxon>Bacillales</taxon>
        <taxon>Paenibacillaceae</taxon>
        <taxon>Paenibacillus</taxon>
    </lineage>
</organism>
<gene>
    <name evidence="1" type="ORF">M5X09_12255</name>
</gene>
<dbReference type="Proteomes" id="UP001207626">
    <property type="component" value="Unassembled WGS sequence"/>
</dbReference>
<dbReference type="RefSeq" id="WP_176392712.1">
    <property type="nucleotide sequence ID" value="NZ_JAMDLV010000035.1"/>
</dbReference>